<accession>A0A9Q1DDE9</accession>
<gene>
    <name evidence="3" type="ORF">COCON_G00128690</name>
</gene>
<evidence type="ECO:0000313" key="3">
    <source>
        <dbReference type="EMBL" id="KAJ8267697.1"/>
    </source>
</evidence>
<dbReference type="Proteomes" id="UP001152803">
    <property type="component" value="Unassembled WGS sequence"/>
</dbReference>
<organism evidence="3 4">
    <name type="scientific">Conger conger</name>
    <name type="common">Conger eel</name>
    <name type="synonym">Muraena conger</name>
    <dbReference type="NCBI Taxonomy" id="82655"/>
    <lineage>
        <taxon>Eukaryota</taxon>
        <taxon>Metazoa</taxon>
        <taxon>Chordata</taxon>
        <taxon>Craniata</taxon>
        <taxon>Vertebrata</taxon>
        <taxon>Euteleostomi</taxon>
        <taxon>Actinopterygii</taxon>
        <taxon>Neopterygii</taxon>
        <taxon>Teleostei</taxon>
        <taxon>Anguilliformes</taxon>
        <taxon>Congridae</taxon>
        <taxon>Conger</taxon>
    </lineage>
</organism>
<dbReference type="PANTHER" id="PTHR46769:SF2">
    <property type="entry name" value="FIBROCYSTIN-L ISOFORM 2 PRECURSOR-RELATED"/>
    <property type="match status" value="1"/>
</dbReference>
<dbReference type="OrthoDB" id="120976at2759"/>
<dbReference type="EMBL" id="JAFJMO010000009">
    <property type="protein sequence ID" value="KAJ8267697.1"/>
    <property type="molecule type" value="Genomic_DNA"/>
</dbReference>
<feature type="compositionally biased region" description="Polar residues" evidence="2">
    <location>
        <begin position="31"/>
        <end position="45"/>
    </location>
</feature>
<keyword evidence="4" id="KW-1185">Reference proteome</keyword>
<sequence length="235" mass="24874">MIRITKVIREGEARRRRRSTGLTVETEFRQPPQQNLTTDNTSDATGPSEYSVLRNIADSVGQAAVSGNLSRSIGFSVSSVVMVPPLPPPSDPTWSKVASEEVSREEPAPSFVSTVARLQVMVQPESSGHPGLLIQQPSVVALDEEGNCVSVGVTSLTLTAKLKGSNSSSVWGLQGNTTVAFEGCWANYTDLSINTAGENITMVFTLNSLDVQSRTFTTKINSTGSTTAPTAGAAL</sequence>
<evidence type="ECO:0000256" key="1">
    <source>
        <dbReference type="ARBA" id="ARBA00022729"/>
    </source>
</evidence>
<dbReference type="InterPro" id="IPR052387">
    <property type="entry name" value="Fibrocystin"/>
</dbReference>
<proteinExistence type="predicted"/>
<dbReference type="AlphaFoldDB" id="A0A9Q1DDE9"/>
<comment type="caution">
    <text evidence="3">The sequence shown here is derived from an EMBL/GenBank/DDBJ whole genome shotgun (WGS) entry which is preliminary data.</text>
</comment>
<keyword evidence="1" id="KW-0732">Signal</keyword>
<feature type="region of interest" description="Disordered" evidence="2">
    <location>
        <begin position="13"/>
        <end position="46"/>
    </location>
</feature>
<reference evidence="3" key="1">
    <citation type="journal article" date="2023" name="Science">
        <title>Genome structures resolve the early diversification of teleost fishes.</title>
        <authorList>
            <person name="Parey E."/>
            <person name="Louis A."/>
            <person name="Montfort J."/>
            <person name="Bouchez O."/>
            <person name="Roques C."/>
            <person name="Iampietro C."/>
            <person name="Lluch J."/>
            <person name="Castinel A."/>
            <person name="Donnadieu C."/>
            <person name="Desvignes T."/>
            <person name="Floi Bucao C."/>
            <person name="Jouanno E."/>
            <person name="Wen M."/>
            <person name="Mejri S."/>
            <person name="Dirks R."/>
            <person name="Jansen H."/>
            <person name="Henkel C."/>
            <person name="Chen W.J."/>
            <person name="Zahm M."/>
            <person name="Cabau C."/>
            <person name="Klopp C."/>
            <person name="Thompson A.W."/>
            <person name="Robinson-Rechavi M."/>
            <person name="Braasch I."/>
            <person name="Lecointre G."/>
            <person name="Bobe J."/>
            <person name="Postlethwait J.H."/>
            <person name="Berthelot C."/>
            <person name="Roest Crollius H."/>
            <person name="Guiguen Y."/>
        </authorList>
    </citation>
    <scope>NUCLEOTIDE SEQUENCE</scope>
    <source>
        <strain evidence="3">Concon-B</strain>
    </source>
</reference>
<name>A0A9Q1DDE9_CONCO</name>
<evidence type="ECO:0000256" key="2">
    <source>
        <dbReference type="SAM" id="MobiDB-lite"/>
    </source>
</evidence>
<protein>
    <submittedName>
        <fullName evidence="3">Uncharacterized protein</fullName>
    </submittedName>
</protein>
<evidence type="ECO:0000313" key="4">
    <source>
        <dbReference type="Proteomes" id="UP001152803"/>
    </source>
</evidence>
<dbReference type="PANTHER" id="PTHR46769">
    <property type="entry name" value="POLYCYSTIC KIDNEY AND HEPATIC DISEASE 1 (AUTOSOMAL RECESSIVE)-LIKE 1"/>
    <property type="match status" value="1"/>
</dbReference>